<evidence type="ECO:0000256" key="1">
    <source>
        <dbReference type="ARBA" id="ARBA00022737"/>
    </source>
</evidence>
<organism evidence="5 6">
    <name type="scientific">Pedosphaera parvula (strain Ellin514)</name>
    <dbReference type="NCBI Taxonomy" id="320771"/>
    <lineage>
        <taxon>Bacteria</taxon>
        <taxon>Pseudomonadati</taxon>
        <taxon>Verrucomicrobiota</taxon>
        <taxon>Pedosphaerae</taxon>
        <taxon>Pedosphaerales</taxon>
        <taxon>Pedosphaeraceae</taxon>
        <taxon>Pedosphaera</taxon>
    </lineage>
</organism>
<evidence type="ECO:0000313" key="5">
    <source>
        <dbReference type="EMBL" id="EEF60781.1"/>
    </source>
</evidence>
<dbReference type="SMART" id="SM00028">
    <property type="entry name" value="TPR"/>
    <property type="match status" value="6"/>
</dbReference>
<dbReference type="SUPFAM" id="SSF48452">
    <property type="entry name" value="TPR-like"/>
    <property type="match status" value="1"/>
</dbReference>
<gene>
    <name evidence="5" type="ORF">Cflav_PD3639</name>
</gene>
<dbReference type="RefSeq" id="WP_007415240.1">
    <property type="nucleotide sequence ID" value="NZ_ABOX02000014.1"/>
</dbReference>
<dbReference type="Gene3D" id="1.25.40.10">
    <property type="entry name" value="Tetratricopeptide repeat domain"/>
    <property type="match status" value="2"/>
</dbReference>
<keyword evidence="2 3" id="KW-0802">TPR repeat</keyword>
<protein>
    <submittedName>
        <fullName evidence="5">Tetratricopeptide TPR_2 repeat protein</fullName>
    </submittedName>
</protein>
<keyword evidence="4" id="KW-0472">Membrane</keyword>
<comment type="caution">
    <text evidence="5">The sequence shown here is derived from an EMBL/GenBank/DDBJ whole genome shotgun (WGS) entry which is preliminary data.</text>
</comment>
<keyword evidence="6" id="KW-1185">Reference proteome</keyword>
<sequence length="340" mass="39393" precursor="true">MKSKIYVPILIFLTVLVAGVAGGMMTVRFIRNSQPIEKRIYPLLKEKRYDQAVKELTREIENNPKDEWAYACRAYVFSEMTNYDKALSDYTAAIALNPHNCTNYFRRAYVYLRKGDWTNEISDFNKCIQEDPEYFTAYVDRGLVYAERKEFDHAMDDFNEALRLKPRSAMVYAYRAGIYAARTNYDDALKDCNTAVKLSPRWSMPYNRRGALYSTMGRDDEALKDFRVALQFGKRDEESCNNLAWLLATSQDAAIRNGQEAVDLAKRACELTKWQENRTLDTLASAYAECGDFEKAVKYQKQALATKDIPKESLKVEEGRLVLYEKHEPYRRDPKKSGND</sequence>
<feature type="repeat" description="TPR" evidence="3">
    <location>
        <begin position="101"/>
        <end position="134"/>
    </location>
</feature>
<proteinExistence type="predicted"/>
<keyword evidence="4" id="KW-1133">Transmembrane helix</keyword>
<dbReference type="PROSITE" id="PS50005">
    <property type="entry name" value="TPR"/>
    <property type="match status" value="5"/>
</dbReference>
<feature type="repeat" description="TPR" evidence="3">
    <location>
        <begin position="135"/>
        <end position="168"/>
    </location>
</feature>
<keyword evidence="1" id="KW-0677">Repeat</keyword>
<dbReference type="InterPro" id="IPR019734">
    <property type="entry name" value="TPR_rpt"/>
</dbReference>
<dbReference type="Pfam" id="PF13374">
    <property type="entry name" value="TPR_10"/>
    <property type="match status" value="1"/>
</dbReference>
<dbReference type="EMBL" id="ABOX02000014">
    <property type="protein sequence ID" value="EEF60781.1"/>
    <property type="molecule type" value="Genomic_DNA"/>
</dbReference>
<dbReference type="PROSITE" id="PS50293">
    <property type="entry name" value="TPR_REGION"/>
    <property type="match status" value="1"/>
</dbReference>
<name>B9XHE6_PEDPL</name>
<dbReference type="InterPro" id="IPR011990">
    <property type="entry name" value="TPR-like_helical_dom_sf"/>
</dbReference>
<reference evidence="5 6" key="1">
    <citation type="journal article" date="2011" name="J. Bacteriol.">
        <title>Genome sequence of 'Pedosphaera parvula' Ellin514, an aerobic Verrucomicrobial isolate from pasture soil.</title>
        <authorList>
            <person name="Kant R."/>
            <person name="van Passel M.W."/>
            <person name="Sangwan P."/>
            <person name="Palva A."/>
            <person name="Lucas S."/>
            <person name="Copeland A."/>
            <person name="Lapidus A."/>
            <person name="Glavina Del Rio T."/>
            <person name="Dalin E."/>
            <person name="Tice H."/>
            <person name="Bruce D."/>
            <person name="Goodwin L."/>
            <person name="Pitluck S."/>
            <person name="Chertkov O."/>
            <person name="Larimer F.W."/>
            <person name="Land M.L."/>
            <person name="Hauser L."/>
            <person name="Brettin T.S."/>
            <person name="Detter J.C."/>
            <person name="Han S."/>
            <person name="de Vos W.M."/>
            <person name="Janssen P.H."/>
            <person name="Smidt H."/>
        </authorList>
    </citation>
    <scope>NUCLEOTIDE SEQUENCE [LARGE SCALE GENOMIC DNA]</scope>
    <source>
        <strain evidence="5 6">Ellin514</strain>
    </source>
</reference>
<feature type="repeat" description="TPR" evidence="3">
    <location>
        <begin position="169"/>
        <end position="202"/>
    </location>
</feature>
<dbReference type="InterPro" id="IPR050498">
    <property type="entry name" value="Ycf3"/>
</dbReference>
<accession>B9XHE6</accession>
<dbReference type="STRING" id="320771.Cflav_PD3639"/>
<dbReference type="Proteomes" id="UP000003688">
    <property type="component" value="Unassembled WGS sequence"/>
</dbReference>
<feature type="repeat" description="TPR" evidence="3">
    <location>
        <begin position="203"/>
        <end position="236"/>
    </location>
</feature>
<dbReference type="OrthoDB" id="229305at2"/>
<evidence type="ECO:0000256" key="2">
    <source>
        <dbReference type="ARBA" id="ARBA00022803"/>
    </source>
</evidence>
<keyword evidence="4" id="KW-0812">Transmembrane</keyword>
<dbReference type="Pfam" id="PF13432">
    <property type="entry name" value="TPR_16"/>
    <property type="match status" value="2"/>
</dbReference>
<evidence type="ECO:0000256" key="3">
    <source>
        <dbReference type="PROSITE-ProRule" id="PRU00339"/>
    </source>
</evidence>
<evidence type="ECO:0000256" key="4">
    <source>
        <dbReference type="SAM" id="Phobius"/>
    </source>
</evidence>
<dbReference type="PANTHER" id="PTHR44858:SF1">
    <property type="entry name" value="UDP-N-ACETYLGLUCOSAMINE--PEPTIDE N-ACETYLGLUCOSAMINYLTRANSFERASE SPINDLY-RELATED"/>
    <property type="match status" value="1"/>
</dbReference>
<feature type="transmembrane region" description="Helical" evidence="4">
    <location>
        <begin position="6"/>
        <end position="30"/>
    </location>
</feature>
<dbReference type="PANTHER" id="PTHR44858">
    <property type="entry name" value="TETRATRICOPEPTIDE REPEAT PROTEIN 6"/>
    <property type="match status" value="1"/>
</dbReference>
<dbReference type="AlphaFoldDB" id="B9XHE6"/>
<feature type="repeat" description="TPR" evidence="3">
    <location>
        <begin position="67"/>
        <end position="100"/>
    </location>
</feature>
<evidence type="ECO:0000313" key="6">
    <source>
        <dbReference type="Proteomes" id="UP000003688"/>
    </source>
</evidence>